<dbReference type="InterPro" id="IPR013749">
    <property type="entry name" value="PM/HMP-P_kinase-1"/>
</dbReference>
<dbReference type="Proteomes" id="UP000626109">
    <property type="component" value="Unassembled WGS sequence"/>
</dbReference>
<dbReference type="NCBIfam" id="TIGR00687">
    <property type="entry name" value="pyridox_kin"/>
    <property type="match status" value="1"/>
</dbReference>
<protein>
    <recommendedName>
        <fullName evidence="2">pyridoxal kinase</fullName>
        <ecNumber evidence="2">2.7.1.35</ecNumber>
    </recommendedName>
</protein>
<evidence type="ECO:0000313" key="9">
    <source>
        <dbReference type="Proteomes" id="UP000626109"/>
    </source>
</evidence>
<dbReference type="InterPro" id="IPR004625">
    <property type="entry name" value="PyrdxlKinase"/>
</dbReference>
<dbReference type="SUPFAM" id="SSF48317">
    <property type="entry name" value="Acid phosphatase/Vanadium-dependent haloperoxidase"/>
    <property type="match status" value="1"/>
</dbReference>
<dbReference type="InterPro" id="IPR029056">
    <property type="entry name" value="Ribokinase-like"/>
</dbReference>
<evidence type="ECO:0000256" key="1">
    <source>
        <dbReference type="ARBA" id="ARBA00008805"/>
    </source>
</evidence>
<dbReference type="Gene3D" id="1.10.606.10">
    <property type="entry name" value="Vanadium-containing Chloroperoxidase, domain 2"/>
    <property type="match status" value="1"/>
</dbReference>
<dbReference type="Gene3D" id="3.40.1190.20">
    <property type="match status" value="1"/>
</dbReference>
<dbReference type="Pfam" id="PF00702">
    <property type="entry name" value="Hydrolase"/>
    <property type="match status" value="1"/>
</dbReference>
<keyword evidence="4" id="KW-0547">Nucleotide-binding</keyword>
<comment type="similarity">
    <text evidence="1">Belongs to the pyridoxine kinase family.</text>
</comment>
<dbReference type="Pfam" id="PF08543">
    <property type="entry name" value="Phos_pyr_kin"/>
    <property type="match status" value="1"/>
</dbReference>
<evidence type="ECO:0000256" key="3">
    <source>
        <dbReference type="ARBA" id="ARBA00022679"/>
    </source>
</evidence>
<evidence type="ECO:0000256" key="6">
    <source>
        <dbReference type="ARBA" id="ARBA00022840"/>
    </source>
</evidence>
<dbReference type="GO" id="GO:0004601">
    <property type="term" value="F:peroxidase activity"/>
    <property type="evidence" value="ECO:0007669"/>
    <property type="project" value="InterPro"/>
</dbReference>
<evidence type="ECO:0000256" key="2">
    <source>
        <dbReference type="ARBA" id="ARBA00012104"/>
    </source>
</evidence>
<feature type="domain" description="Pyridoxamine kinase/Phosphomethylpyrimidine kinase" evidence="7">
    <location>
        <begin position="995"/>
        <end position="1171"/>
    </location>
</feature>
<comment type="caution">
    <text evidence="8">The sequence shown here is derived from an EMBL/GenBank/DDBJ whole genome shotgun (WGS) entry which is preliminary data.</text>
</comment>
<evidence type="ECO:0000256" key="5">
    <source>
        <dbReference type="ARBA" id="ARBA00022777"/>
    </source>
</evidence>
<evidence type="ECO:0000256" key="4">
    <source>
        <dbReference type="ARBA" id="ARBA00022741"/>
    </source>
</evidence>
<dbReference type="InterPro" id="IPR023214">
    <property type="entry name" value="HAD_sf"/>
</dbReference>
<dbReference type="PANTHER" id="PTHR10534:SF2">
    <property type="entry name" value="PYRIDOXAL KINASE"/>
    <property type="match status" value="1"/>
</dbReference>
<dbReference type="CDD" id="cd01427">
    <property type="entry name" value="HAD_like"/>
    <property type="match status" value="1"/>
</dbReference>
<dbReference type="GO" id="GO:0005829">
    <property type="term" value="C:cytosol"/>
    <property type="evidence" value="ECO:0007669"/>
    <property type="project" value="TreeGrafter"/>
</dbReference>
<dbReference type="Gene3D" id="3.40.50.1000">
    <property type="entry name" value="HAD superfamily/HAD-like"/>
    <property type="match status" value="1"/>
</dbReference>
<dbReference type="Pfam" id="PF12314">
    <property type="entry name" value="IMCp"/>
    <property type="match status" value="2"/>
</dbReference>
<evidence type="ECO:0000313" key="8">
    <source>
        <dbReference type="EMBL" id="CAE8743412.1"/>
    </source>
</evidence>
<keyword evidence="5" id="KW-0418">Kinase</keyword>
<gene>
    <name evidence="8" type="ORF">PGLA2088_LOCUS51386</name>
</gene>
<dbReference type="CDD" id="cd01173">
    <property type="entry name" value="pyridoxal_pyridoxamine_kinase"/>
    <property type="match status" value="1"/>
</dbReference>
<dbReference type="GO" id="GO:0005524">
    <property type="term" value="F:ATP binding"/>
    <property type="evidence" value="ECO:0007669"/>
    <property type="project" value="UniProtKB-KW"/>
</dbReference>
<dbReference type="InterPro" id="IPR022086">
    <property type="entry name" value="IMCp"/>
</dbReference>
<dbReference type="InterPro" id="IPR036938">
    <property type="entry name" value="PAP2/HPO_sf"/>
</dbReference>
<dbReference type="GO" id="GO:0008478">
    <property type="term" value="F:pyridoxal kinase activity"/>
    <property type="evidence" value="ECO:0007669"/>
    <property type="project" value="UniProtKB-EC"/>
</dbReference>
<dbReference type="SUPFAM" id="SSF53613">
    <property type="entry name" value="Ribokinase-like"/>
    <property type="match status" value="1"/>
</dbReference>
<accession>A0A813LW91</accession>
<organism evidence="8 9">
    <name type="scientific">Polarella glacialis</name>
    <name type="common">Dinoflagellate</name>
    <dbReference type="NCBI Taxonomy" id="89957"/>
    <lineage>
        <taxon>Eukaryota</taxon>
        <taxon>Sar</taxon>
        <taxon>Alveolata</taxon>
        <taxon>Dinophyceae</taxon>
        <taxon>Suessiales</taxon>
        <taxon>Suessiaceae</taxon>
        <taxon>Polarella</taxon>
    </lineage>
</organism>
<evidence type="ECO:0000259" key="7">
    <source>
        <dbReference type="Pfam" id="PF08543"/>
    </source>
</evidence>
<dbReference type="PANTHER" id="PTHR10534">
    <property type="entry name" value="PYRIDOXAL KINASE"/>
    <property type="match status" value="1"/>
</dbReference>
<dbReference type="SUPFAM" id="SSF56784">
    <property type="entry name" value="HAD-like"/>
    <property type="match status" value="1"/>
</dbReference>
<keyword evidence="3" id="KW-0808">Transferase</keyword>
<dbReference type="EC" id="2.7.1.35" evidence="2"/>
<name>A0A813LW91_POLGL</name>
<dbReference type="InterPro" id="IPR016119">
    <property type="entry name" value="Br/Cl_peroxidase_C"/>
</dbReference>
<dbReference type="InterPro" id="IPR036412">
    <property type="entry name" value="HAD-like_sf"/>
</dbReference>
<sequence length="1380" mass="153525">MIPSAVPSATVPQSHHMASGYQTGSGYFPGVQAGTPLSSVGIAASSIRSTARHSGVLREAPHIQVVERIREVPRVQIEEKIVEVPTILYQEKVVEVPKIQDTVLTRQIPRVEVQEVTKEVVRPVYEVTETIVEVPLVLIQEVLLEVPRIQYVDVVKQVPKAHIQQVEKQVIVPVMQCREKIVEVPTVVITEQLVEVPQVQLEEMIREVPKPQVQHVQKKVERPVYEFAERIVEAGLPNKKPTPLQFTFLNRAAHAVARPGVRHGASSAGRVPEQKDSSVLCSSETAPSLAQGGRCGRISCVRVATSAILAVALLAFLPLLLNFARGRSPVKGSSLLTGHEVIGLYHHKWWELPSARSWYRDYSEEKLGYVDTRTCYCDSKSTEVMPFVFSKLVLRDWRDCHSMGAKAVDMKELYTNIQQTPLSDMKWVGQNIAKMSNPASKSTRDCWAICVAVSCAARLQVNLYETRWSEAAYYAEVSAKTSVTHKEYENCASGMVDYAKRIDSSSRKCLHHHNIFGGLIHSDVPTVTFAHAFQLLQHFNLKRRHPFNDILVEFVSDRGSAVDEVYFATATRSAPVVAFTAKWQIGRARPEEMANLVDLMYSCGKEKKDLDKKDAHLDESDTYLDKDSCKWLHERTDSWFEAFGQSDEDLNPILELVKEKQGNLLLDMLYPEGSPSHPSYPAGHSAMAGAAVTIMKILYDMYEDLTCYPPKLRKWKDVHFYGKDMDHNHNHAMRKMMGDLMYYKKYYFKYPGADASEMTVVGELHKLMNWYTHGRDLAGVHYWSDGYAGTHLGEKVALQYMLREIKGWVSEQAHVRFKGYVLPLLSGHHCRISSRGFEILTHHGFVFVGTDANHLYDDKWHLVKMSSWSDLDQVVLLLVAILHHAANALELFVFKSLRPCEGRFKRPLRCRRRTMSAPRVLSLQSHVVHGYVGNRAAVFPLQLLGFDVDVINSVQFSCHTGYPDFSGQKMTGEELRTLVQGLATNQVLDHSFLLTGYIGTASFLREVVKLRQMLPEACTYVCDPVLGDNGKLYVSEELIEVYRSEVLSHVAVLTPNQFEAELLAERKIGNIQEAAAACDALHKMGPKMIVLTTLDSADATLGGANVAMMLSMVGKPKWLLRLPCIGGGPFTGTGDLTAAMILAWTRRFPLEMPAALEHVGAVLQAVIQKTVSQKEAKIISGKRVPPELSIIDSKRAIEAPLVKLRCQLVDPPRILGVVFDLDAGIEGTLEERSAKLQGLEECIVGLTADGVKLGRMTRNLPETTRVDDLLRYVGLDGGVFAPIVACNPDLAGMPDPAPVLHCCRAWGLEPASVLVVGDHLDDLSSGRAAGSLTVALLLGQEAAAFGSLESQAFQKAKVLSDQADFTVSSFDALIRFFPDL</sequence>
<proteinExistence type="inferred from homology"/>
<dbReference type="EMBL" id="CAJNNW010037639">
    <property type="protein sequence ID" value="CAE8743412.1"/>
    <property type="molecule type" value="Genomic_DNA"/>
</dbReference>
<keyword evidence="6" id="KW-0067">ATP-binding</keyword>
<reference evidence="8" key="1">
    <citation type="submission" date="2021-02" db="EMBL/GenBank/DDBJ databases">
        <authorList>
            <person name="Dougan E. K."/>
            <person name="Rhodes N."/>
            <person name="Thang M."/>
            <person name="Chan C."/>
        </authorList>
    </citation>
    <scope>NUCLEOTIDE SEQUENCE</scope>
</reference>
<dbReference type="GO" id="GO:0009443">
    <property type="term" value="P:pyridoxal 5'-phosphate salvage"/>
    <property type="evidence" value="ECO:0007669"/>
    <property type="project" value="InterPro"/>
</dbReference>